<gene>
    <name evidence="5" type="primary">8038302</name>
    <name evidence="5" type="ORF">TNCT_555691</name>
</gene>
<feature type="domain" description="Transposase Helix-turn-helix" evidence="4">
    <location>
        <begin position="109"/>
        <end position="158"/>
    </location>
</feature>
<dbReference type="EMBL" id="BMAO01023978">
    <property type="protein sequence ID" value="GFQ92172.1"/>
    <property type="molecule type" value="Genomic_DNA"/>
</dbReference>
<protein>
    <recommendedName>
        <fullName evidence="7">Transposase</fullName>
    </recommendedName>
</protein>
<feature type="domain" description="DDE Tnp4" evidence="3">
    <location>
        <begin position="190"/>
        <end position="357"/>
    </location>
</feature>
<dbReference type="Pfam" id="PF13613">
    <property type="entry name" value="HTH_Tnp_4"/>
    <property type="match status" value="1"/>
</dbReference>
<dbReference type="GO" id="GO:0046872">
    <property type="term" value="F:metal ion binding"/>
    <property type="evidence" value="ECO:0007669"/>
    <property type="project" value="UniProtKB-KW"/>
</dbReference>
<accession>A0A8X6FZM7</accession>
<dbReference type="InterPro" id="IPR027805">
    <property type="entry name" value="Transposase_HTH_dom"/>
</dbReference>
<evidence type="ECO:0000256" key="1">
    <source>
        <dbReference type="ARBA" id="ARBA00001968"/>
    </source>
</evidence>
<dbReference type="Pfam" id="PF13359">
    <property type="entry name" value="DDE_Tnp_4"/>
    <property type="match status" value="1"/>
</dbReference>
<evidence type="ECO:0000259" key="4">
    <source>
        <dbReference type="Pfam" id="PF13613"/>
    </source>
</evidence>
<evidence type="ECO:0000256" key="2">
    <source>
        <dbReference type="ARBA" id="ARBA00022723"/>
    </source>
</evidence>
<keyword evidence="6" id="KW-1185">Reference proteome</keyword>
<dbReference type="Proteomes" id="UP000887116">
    <property type="component" value="Unassembled WGS sequence"/>
</dbReference>
<comment type="cofactor">
    <cofactor evidence="1">
        <name>a divalent metal cation</name>
        <dbReference type="ChEBI" id="CHEBI:60240"/>
    </cofactor>
</comment>
<dbReference type="InterPro" id="IPR027806">
    <property type="entry name" value="HARBI1_dom"/>
</dbReference>
<evidence type="ECO:0000259" key="3">
    <source>
        <dbReference type="Pfam" id="PF13359"/>
    </source>
</evidence>
<dbReference type="AlphaFoldDB" id="A0A8X6FZM7"/>
<dbReference type="OrthoDB" id="6435979at2759"/>
<dbReference type="PANTHER" id="PTHR23080">
    <property type="entry name" value="THAP DOMAIN PROTEIN"/>
    <property type="match status" value="1"/>
</dbReference>
<evidence type="ECO:0008006" key="7">
    <source>
        <dbReference type="Google" id="ProtNLM"/>
    </source>
</evidence>
<organism evidence="5 6">
    <name type="scientific">Trichonephila clavata</name>
    <name type="common">Joro spider</name>
    <name type="synonym">Nephila clavata</name>
    <dbReference type="NCBI Taxonomy" id="2740835"/>
    <lineage>
        <taxon>Eukaryota</taxon>
        <taxon>Metazoa</taxon>
        <taxon>Ecdysozoa</taxon>
        <taxon>Arthropoda</taxon>
        <taxon>Chelicerata</taxon>
        <taxon>Arachnida</taxon>
        <taxon>Araneae</taxon>
        <taxon>Araneomorphae</taxon>
        <taxon>Entelegynae</taxon>
        <taxon>Araneoidea</taxon>
        <taxon>Nephilidae</taxon>
        <taxon>Trichonephila</taxon>
    </lineage>
</organism>
<reference evidence="5" key="1">
    <citation type="submission" date="2020-07" db="EMBL/GenBank/DDBJ databases">
        <title>Multicomponent nature underlies the extraordinary mechanical properties of spider dragline silk.</title>
        <authorList>
            <person name="Kono N."/>
            <person name="Nakamura H."/>
            <person name="Mori M."/>
            <person name="Yoshida Y."/>
            <person name="Ohtoshi R."/>
            <person name="Malay A.D."/>
            <person name="Moran D.A.P."/>
            <person name="Tomita M."/>
            <person name="Numata K."/>
            <person name="Arakawa K."/>
        </authorList>
    </citation>
    <scope>NUCLEOTIDE SEQUENCE</scope>
</reference>
<sequence length="372" mass="42655">MNRYNRHIKRRKVRNDPISSEIENQALISKLDTKDKSCQTDLTLLEISEMEQKLQALEIHLGEKVKSPQNEIFTNAKALDFYTKLRNFAFFTTVLNLVLCNWRPLTKTSLEYSEQLLLVFMKLRLGLLHEDLAFRFKISKSAASSIFKEWIRRLAAVLEKFLEVQHKKKSRRRVPAQFLKENWSNVTALIDCSEIYIDRAFNLDARALTFSHYKNHNTVKFFLACTPSGKVSFVSKLYGGRTSDKQMIQLSGFLDQIQPGDVIFADRGFPVKDLVAERRASLVLPASTKGKKQLSSSEILSSRKMSRLRVHIERCIGRLKTFRILKSSWPISLLRIKTGEYTCIGDDVVLVIAALCNISKGDLINQCTGKQT</sequence>
<evidence type="ECO:0000313" key="5">
    <source>
        <dbReference type="EMBL" id="GFQ92172.1"/>
    </source>
</evidence>
<proteinExistence type="predicted"/>
<evidence type="ECO:0000313" key="6">
    <source>
        <dbReference type="Proteomes" id="UP000887116"/>
    </source>
</evidence>
<comment type="caution">
    <text evidence="5">The sequence shown here is derived from an EMBL/GenBank/DDBJ whole genome shotgun (WGS) entry which is preliminary data.</text>
</comment>
<keyword evidence="2" id="KW-0479">Metal-binding</keyword>
<name>A0A8X6FZM7_TRICU</name>